<dbReference type="Proteomes" id="UP000886824">
    <property type="component" value="Unassembled WGS sequence"/>
</dbReference>
<comment type="caution">
    <text evidence="2">The sequence shown here is derived from an EMBL/GenBank/DDBJ whole genome shotgun (WGS) entry which is preliminary data.</text>
</comment>
<protein>
    <recommendedName>
        <fullName evidence="4">Chitin-binding type-1 domain-containing protein</fullName>
    </recommendedName>
</protein>
<gene>
    <name evidence="2" type="ORF">H9826_00985</name>
</gene>
<reference evidence="2" key="2">
    <citation type="submission" date="2021-04" db="EMBL/GenBank/DDBJ databases">
        <authorList>
            <person name="Gilroy R."/>
        </authorList>
    </citation>
    <scope>NUCLEOTIDE SEQUENCE</scope>
    <source>
        <strain evidence="2">CHK33-7979</strain>
    </source>
</reference>
<dbReference type="AlphaFoldDB" id="A0A9D1Z3H7"/>
<evidence type="ECO:0000313" key="3">
    <source>
        <dbReference type="Proteomes" id="UP000886824"/>
    </source>
</evidence>
<feature type="signal peptide" evidence="1">
    <location>
        <begin position="1"/>
        <end position="19"/>
    </location>
</feature>
<dbReference type="EMBL" id="DXCX01000014">
    <property type="protein sequence ID" value="HIY72535.1"/>
    <property type="molecule type" value="Genomic_DNA"/>
</dbReference>
<proteinExistence type="predicted"/>
<reference evidence="2" key="1">
    <citation type="journal article" date="2021" name="PeerJ">
        <title>Extensive microbial diversity within the chicken gut microbiome revealed by metagenomics and culture.</title>
        <authorList>
            <person name="Gilroy R."/>
            <person name="Ravi A."/>
            <person name="Getino M."/>
            <person name="Pursley I."/>
            <person name="Horton D.L."/>
            <person name="Alikhan N.F."/>
            <person name="Baker D."/>
            <person name="Gharbi K."/>
            <person name="Hall N."/>
            <person name="Watson M."/>
            <person name="Adriaenssens E.M."/>
            <person name="Foster-Nyarko E."/>
            <person name="Jarju S."/>
            <person name="Secka A."/>
            <person name="Antonio M."/>
            <person name="Oren A."/>
            <person name="Chaudhuri R.R."/>
            <person name="La Ragione R."/>
            <person name="Hildebrand F."/>
            <person name="Pallen M.J."/>
        </authorList>
    </citation>
    <scope>NUCLEOTIDE SEQUENCE</scope>
    <source>
        <strain evidence="2">CHK33-7979</strain>
    </source>
</reference>
<keyword evidence="1" id="KW-0732">Signal</keyword>
<feature type="chain" id="PRO_5038994230" description="Chitin-binding type-1 domain-containing protein" evidence="1">
    <location>
        <begin position="20"/>
        <end position="73"/>
    </location>
</feature>
<accession>A0A9D1Z3H7</accession>
<organism evidence="2 3">
    <name type="scientific">Candidatus Intestinimonas merdavium</name>
    <dbReference type="NCBI Taxonomy" id="2838622"/>
    <lineage>
        <taxon>Bacteria</taxon>
        <taxon>Bacillati</taxon>
        <taxon>Bacillota</taxon>
        <taxon>Clostridia</taxon>
        <taxon>Eubacteriales</taxon>
        <taxon>Intestinimonas</taxon>
    </lineage>
</organism>
<evidence type="ECO:0008006" key="4">
    <source>
        <dbReference type="Google" id="ProtNLM"/>
    </source>
</evidence>
<evidence type="ECO:0000256" key="1">
    <source>
        <dbReference type="SAM" id="SignalP"/>
    </source>
</evidence>
<name>A0A9D1Z3H7_9FIRM</name>
<sequence length="73" mass="7521">MKKALAGLLIFGMVFSAMVVPAAASGRHSGGSCHQTWTTATQTGVCPWSGQDCPWGEDCTGWCVSGGVCPWSG</sequence>
<evidence type="ECO:0000313" key="2">
    <source>
        <dbReference type="EMBL" id="HIY72535.1"/>
    </source>
</evidence>